<dbReference type="InterPro" id="IPR043991">
    <property type="entry name" value="Gp3-like"/>
</dbReference>
<sequence>MHNPSPSPSATSPTAGDCSGQGRRHRETTTSECTHPRTTRRQRLGTPRTCSLSRASEPVVGDCDFGRIVDGKLLAQPVWRLLTVSPQAAESIASVLGAEPQLRLANSSEQFEVIAERASLRVVIENSHRLTAQMKLWGSRGLAHHCDGRVFLSPEADARHPCGCPPDMAERRARARHGQGPQPVTTLLFRLAICPDVGSLRFRSSSWRFAETVEGIRTQLTAVGDPALCELAIRTVEFTTQDGRRVCYHKPVVKVLGSWASSTALGLAA</sequence>
<evidence type="ECO:0000313" key="3">
    <source>
        <dbReference type="Proteomes" id="UP001601288"/>
    </source>
</evidence>
<evidence type="ECO:0000313" key="2">
    <source>
        <dbReference type="EMBL" id="MFE9227684.1"/>
    </source>
</evidence>
<evidence type="ECO:0000256" key="1">
    <source>
        <dbReference type="SAM" id="MobiDB-lite"/>
    </source>
</evidence>
<proteinExistence type="predicted"/>
<name>A0ABW6LGX9_9ACTN</name>
<dbReference type="Pfam" id="PF18897">
    <property type="entry name" value="Gp3-like"/>
    <property type="match status" value="1"/>
</dbReference>
<comment type="caution">
    <text evidence="2">The sequence shown here is derived from an EMBL/GenBank/DDBJ whole genome shotgun (WGS) entry which is preliminary data.</text>
</comment>
<dbReference type="EMBL" id="JBIAFP010000014">
    <property type="protein sequence ID" value="MFE9227684.1"/>
    <property type="molecule type" value="Genomic_DNA"/>
</dbReference>
<organism evidence="2 3">
    <name type="scientific">Streptomyces massasporeus</name>
    <dbReference type="NCBI Taxonomy" id="67324"/>
    <lineage>
        <taxon>Bacteria</taxon>
        <taxon>Bacillati</taxon>
        <taxon>Actinomycetota</taxon>
        <taxon>Actinomycetes</taxon>
        <taxon>Kitasatosporales</taxon>
        <taxon>Streptomycetaceae</taxon>
        <taxon>Streptomyces</taxon>
    </lineage>
</organism>
<dbReference type="Proteomes" id="UP001601288">
    <property type="component" value="Unassembled WGS sequence"/>
</dbReference>
<protein>
    <submittedName>
        <fullName evidence="2">Uncharacterized protein</fullName>
    </submittedName>
</protein>
<feature type="region of interest" description="Disordered" evidence="1">
    <location>
        <begin position="1"/>
        <end position="50"/>
    </location>
</feature>
<gene>
    <name evidence="2" type="ORF">ACFYM3_24240</name>
</gene>
<keyword evidence="3" id="KW-1185">Reference proteome</keyword>
<accession>A0ABW6LGX9</accession>
<dbReference type="RefSeq" id="WP_358280091.1">
    <property type="nucleotide sequence ID" value="NZ_JBEYGJ010000007.1"/>
</dbReference>
<reference evidence="2 3" key="1">
    <citation type="submission" date="2024-10" db="EMBL/GenBank/DDBJ databases">
        <title>The Natural Products Discovery Center: Release of the First 8490 Sequenced Strains for Exploring Actinobacteria Biosynthetic Diversity.</title>
        <authorList>
            <person name="Kalkreuter E."/>
            <person name="Kautsar S.A."/>
            <person name="Yang D."/>
            <person name="Bader C.D."/>
            <person name="Teijaro C.N."/>
            <person name="Fluegel L."/>
            <person name="Davis C.M."/>
            <person name="Simpson J.R."/>
            <person name="Lauterbach L."/>
            <person name="Steele A.D."/>
            <person name="Gui C."/>
            <person name="Meng S."/>
            <person name="Li G."/>
            <person name="Viehrig K."/>
            <person name="Ye F."/>
            <person name="Su P."/>
            <person name="Kiefer A.F."/>
            <person name="Nichols A."/>
            <person name="Cepeda A.J."/>
            <person name="Yan W."/>
            <person name="Fan B."/>
            <person name="Jiang Y."/>
            <person name="Adhikari A."/>
            <person name="Zheng C.-J."/>
            <person name="Schuster L."/>
            <person name="Cowan T.M."/>
            <person name="Smanski M.J."/>
            <person name="Chevrette M.G."/>
            <person name="De Carvalho L.P.S."/>
            <person name="Shen B."/>
        </authorList>
    </citation>
    <scope>NUCLEOTIDE SEQUENCE [LARGE SCALE GENOMIC DNA]</scope>
    <source>
        <strain evidence="2 3">NPDC007066</strain>
    </source>
</reference>